<name>A0A162AKE0_DAUCS</name>
<dbReference type="AlphaFoldDB" id="A0A162AKE0"/>
<gene>
    <name evidence="1" type="ORF">DCAR_0103047</name>
</gene>
<protein>
    <submittedName>
        <fullName evidence="1">Uncharacterized protein</fullName>
    </submittedName>
</protein>
<reference evidence="1" key="2">
    <citation type="submission" date="2022-03" db="EMBL/GenBank/DDBJ databases">
        <title>Draft title - Genomic analysis of global carrot germplasm unveils the trajectory of domestication and the origin of high carotenoid orange carrot.</title>
        <authorList>
            <person name="Iorizzo M."/>
            <person name="Ellison S."/>
            <person name="Senalik D."/>
            <person name="Macko-Podgorni A."/>
            <person name="Grzebelus D."/>
            <person name="Bostan H."/>
            <person name="Rolling W."/>
            <person name="Curaba J."/>
            <person name="Simon P."/>
        </authorList>
    </citation>
    <scope>NUCLEOTIDE SEQUENCE</scope>
    <source>
        <tissue evidence="1">Leaf</tissue>
    </source>
</reference>
<dbReference type="EMBL" id="CP093343">
    <property type="protein sequence ID" value="WOG83869.1"/>
    <property type="molecule type" value="Genomic_DNA"/>
</dbReference>
<dbReference type="PANTHER" id="PTHR33052">
    <property type="entry name" value="DUF4228 DOMAIN PROTEIN-RELATED"/>
    <property type="match status" value="1"/>
</dbReference>
<reference evidence="1" key="1">
    <citation type="journal article" date="2016" name="Nat. Genet.">
        <title>A high-quality carrot genome assembly provides new insights into carotenoid accumulation and asterid genome evolution.</title>
        <authorList>
            <person name="Iorizzo M."/>
            <person name="Ellison S."/>
            <person name="Senalik D."/>
            <person name="Zeng P."/>
            <person name="Satapoomin P."/>
            <person name="Huang J."/>
            <person name="Bowman M."/>
            <person name="Iovene M."/>
            <person name="Sanseverino W."/>
            <person name="Cavagnaro P."/>
            <person name="Yildiz M."/>
            <person name="Macko-Podgorni A."/>
            <person name="Moranska E."/>
            <person name="Grzebelus E."/>
            <person name="Grzebelus D."/>
            <person name="Ashrafi H."/>
            <person name="Zheng Z."/>
            <person name="Cheng S."/>
            <person name="Spooner D."/>
            <person name="Van Deynze A."/>
            <person name="Simon P."/>
        </authorList>
    </citation>
    <scope>NUCLEOTIDE SEQUENCE</scope>
    <source>
        <tissue evidence="1">Leaf</tissue>
    </source>
</reference>
<dbReference type="OMA" id="NTEERYG"/>
<accession>A0A162AKE0</accession>
<dbReference type="Pfam" id="PF14009">
    <property type="entry name" value="PADRE"/>
    <property type="match status" value="1"/>
</dbReference>
<dbReference type="OrthoDB" id="1921976at2759"/>
<evidence type="ECO:0000313" key="2">
    <source>
        <dbReference type="Proteomes" id="UP000077755"/>
    </source>
</evidence>
<dbReference type="Proteomes" id="UP000077755">
    <property type="component" value="Chromosome 1"/>
</dbReference>
<keyword evidence="2" id="KW-1185">Reference proteome</keyword>
<dbReference type="Gramene" id="KZN10246">
    <property type="protein sequence ID" value="KZN10246"/>
    <property type="gene ID" value="DCAR_002902"/>
</dbReference>
<evidence type="ECO:0000313" key="1">
    <source>
        <dbReference type="EMBL" id="WOG83869.1"/>
    </source>
</evidence>
<sequence length="195" mass="21670">MGNHITSNRSLPATGKVILSDGSIHVYDAPLTVAELMLEYPQQVVVEYKAGAKGNKPSPLPADEKLDRQKLYIMLPVRKGKPASLTSLESQELLLRASNVLKSPSFLSSTTGVLPFLVRICPASRKCVADKNRRAAKRKEEFVGNNSLEKEDYFEKMLEMGTEFMTRQVSGKGWKPSLDTIVEKGVKPKVLHWLS</sequence>
<organism evidence="1 2">
    <name type="scientific">Daucus carota subsp. sativus</name>
    <name type="common">Carrot</name>
    <dbReference type="NCBI Taxonomy" id="79200"/>
    <lineage>
        <taxon>Eukaryota</taxon>
        <taxon>Viridiplantae</taxon>
        <taxon>Streptophyta</taxon>
        <taxon>Embryophyta</taxon>
        <taxon>Tracheophyta</taxon>
        <taxon>Spermatophyta</taxon>
        <taxon>Magnoliopsida</taxon>
        <taxon>eudicotyledons</taxon>
        <taxon>Gunneridae</taxon>
        <taxon>Pentapetalae</taxon>
        <taxon>asterids</taxon>
        <taxon>campanulids</taxon>
        <taxon>Apiales</taxon>
        <taxon>Apiaceae</taxon>
        <taxon>Apioideae</taxon>
        <taxon>Scandiceae</taxon>
        <taxon>Daucinae</taxon>
        <taxon>Daucus</taxon>
        <taxon>Daucus sect. Daucus</taxon>
    </lineage>
</organism>
<dbReference type="InterPro" id="IPR025322">
    <property type="entry name" value="PADRE_dom"/>
</dbReference>
<proteinExistence type="predicted"/>